<accession>A0ACB8Q9H0</accession>
<dbReference type="Proteomes" id="UP000814128">
    <property type="component" value="Unassembled WGS sequence"/>
</dbReference>
<evidence type="ECO:0000313" key="1">
    <source>
        <dbReference type="EMBL" id="KAI0028474.1"/>
    </source>
</evidence>
<keyword evidence="2" id="KW-1185">Reference proteome</keyword>
<proteinExistence type="predicted"/>
<comment type="caution">
    <text evidence="1">The sequence shown here is derived from an EMBL/GenBank/DDBJ whole genome shotgun (WGS) entry which is preliminary data.</text>
</comment>
<name>A0ACB8Q9H0_9AGAM</name>
<dbReference type="EMBL" id="MU273749">
    <property type="protein sequence ID" value="KAI0028474.1"/>
    <property type="molecule type" value="Genomic_DNA"/>
</dbReference>
<feature type="non-terminal residue" evidence="1">
    <location>
        <position position="301"/>
    </location>
</feature>
<gene>
    <name evidence="1" type="ORF">K488DRAFT_35655</name>
</gene>
<sequence>RKKAAIAEPDPGDFAPRAQTAWKIGAHVSAAGGVENAIVNAAKIGANAFALFLKSQRKWEGPPLSEASKEAFKRRLEAFGYDHAHVLPHGNYLMNMGNADAEKREKSYECFVDELKRCEELGLTLYNFHPGSTVGGCTVEESLARIGDCINRAHKETKNAVTVIENMAGAGNVVGGKFEHIAAIINLVEDKSRVGVCLDTCHMFAAGYDIRTKQGWEDTLAEFDATIGLRYLRGMHLNDSKAALGTHKDRHANIGQGALGLPAFAAIVTDARTRGIPLILETPSNESDAVWSAEIAVLHDL</sequence>
<feature type="non-terminal residue" evidence="1">
    <location>
        <position position="1"/>
    </location>
</feature>
<protein>
    <submittedName>
        <fullName evidence="1">Xylose isomerase-like protein</fullName>
    </submittedName>
</protein>
<organism evidence="1 2">
    <name type="scientific">Vararia minispora EC-137</name>
    <dbReference type="NCBI Taxonomy" id="1314806"/>
    <lineage>
        <taxon>Eukaryota</taxon>
        <taxon>Fungi</taxon>
        <taxon>Dikarya</taxon>
        <taxon>Basidiomycota</taxon>
        <taxon>Agaricomycotina</taxon>
        <taxon>Agaricomycetes</taxon>
        <taxon>Russulales</taxon>
        <taxon>Lachnocladiaceae</taxon>
        <taxon>Vararia</taxon>
    </lineage>
</organism>
<evidence type="ECO:0000313" key="2">
    <source>
        <dbReference type="Proteomes" id="UP000814128"/>
    </source>
</evidence>
<reference evidence="1" key="1">
    <citation type="submission" date="2021-02" db="EMBL/GenBank/DDBJ databases">
        <authorList>
            <consortium name="DOE Joint Genome Institute"/>
            <person name="Ahrendt S."/>
            <person name="Looney B.P."/>
            <person name="Miyauchi S."/>
            <person name="Morin E."/>
            <person name="Drula E."/>
            <person name="Courty P.E."/>
            <person name="Chicoki N."/>
            <person name="Fauchery L."/>
            <person name="Kohler A."/>
            <person name="Kuo A."/>
            <person name="Labutti K."/>
            <person name="Pangilinan J."/>
            <person name="Lipzen A."/>
            <person name="Riley R."/>
            <person name="Andreopoulos W."/>
            <person name="He G."/>
            <person name="Johnson J."/>
            <person name="Barry K.W."/>
            <person name="Grigoriev I.V."/>
            <person name="Nagy L."/>
            <person name="Hibbett D."/>
            <person name="Henrissat B."/>
            <person name="Matheny P.B."/>
            <person name="Labbe J."/>
            <person name="Martin F."/>
        </authorList>
    </citation>
    <scope>NUCLEOTIDE SEQUENCE</scope>
    <source>
        <strain evidence="1">EC-137</strain>
    </source>
</reference>
<reference evidence="1" key="2">
    <citation type="journal article" date="2022" name="New Phytol.">
        <title>Evolutionary transition to the ectomycorrhizal habit in the genomes of a hyperdiverse lineage of mushroom-forming fungi.</title>
        <authorList>
            <person name="Looney B."/>
            <person name="Miyauchi S."/>
            <person name="Morin E."/>
            <person name="Drula E."/>
            <person name="Courty P.E."/>
            <person name="Kohler A."/>
            <person name="Kuo A."/>
            <person name="LaButti K."/>
            <person name="Pangilinan J."/>
            <person name="Lipzen A."/>
            <person name="Riley R."/>
            <person name="Andreopoulos W."/>
            <person name="He G."/>
            <person name="Johnson J."/>
            <person name="Nolan M."/>
            <person name="Tritt A."/>
            <person name="Barry K.W."/>
            <person name="Grigoriev I.V."/>
            <person name="Nagy L.G."/>
            <person name="Hibbett D."/>
            <person name="Henrissat B."/>
            <person name="Matheny P.B."/>
            <person name="Labbe J."/>
            <person name="Martin F.M."/>
        </authorList>
    </citation>
    <scope>NUCLEOTIDE SEQUENCE</scope>
    <source>
        <strain evidence="1">EC-137</strain>
    </source>
</reference>